<proteinExistence type="predicted"/>
<evidence type="ECO:0000313" key="2">
    <source>
        <dbReference type="Proteomes" id="UP000639274"/>
    </source>
</evidence>
<protein>
    <submittedName>
        <fullName evidence="1">Right-handed parallel beta-helix repeat-containing protein</fullName>
    </submittedName>
</protein>
<keyword evidence="2" id="KW-1185">Reference proteome</keyword>
<accession>A0A974Y217</accession>
<dbReference type="AlphaFoldDB" id="A0A974Y217"/>
<reference evidence="1 2" key="1">
    <citation type="submission" date="2021-03" db="EMBL/GenBank/DDBJ databases">
        <title>Lysobacter sp. nov. isolated from soil of gangwondo yeongwol, south Korea.</title>
        <authorList>
            <person name="Kim K.R."/>
            <person name="Kim K.H."/>
            <person name="Jeon C.O."/>
        </authorList>
    </citation>
    <scope>NUCLEOTIDE SEQUENCE [LARGE SCALE GENOMIC DNA]</scope>
    <source>
        <strain evidence="1 2">R19</strain>
    </source>
</reference>
<name>A0A974Y217_9GAMM</name>
<dbReference type="SUPFAM" id="SSF51126">
    <property type="entry name" value="Pectin lyase-like"/>
    <property type="match status" value="1"/>
</dbReference>
<dbReference type="RefSeq" id="WP_207526769.1">
    <property type="nucleotide sequence ID" value="NZ_CP071518.1"/>
</dbReference>
<organism evidence="1 2">
    <name type="scientific">Agrilutibacter solisilvae</name>
    <dbReference type="NCBI Taxonomy" id="2763317"/>
    <lineage>
        <taxon>Bacteria</taxon>
        <taxon>Pseudomonadati</taxon>
        <taxon>Pseudomonadota</taxon>
        <taxon>Gammaproteobacteria</taxon>
        <taxon>Lysobacterales</taxon>
        <taxon>Lysobacteraceae</taxon>
        <taxon>Agrilutibacter</taxon>
    </lineage>
</organism>
<evidence type="ECO:0000313" key="1">
    <source>
        <dbReference type="EMBL" id="QSX79083.1"/>
    </source>
</evidence>
<gene>
    <name evidence="1" type="ORF">I8J32_004040</name>
</gene>
<sequence>MTMSDMPSELTVAYRTLLLGLLTAVLLVPGHAMAAGSYDNCRGFIDTLPATISGEGTWCLRKHLYTSQVSGNAITVGVENVTIDCNGFRVSGLGAGAATQATGIRGLQRGATVRGCRVEGFATGIAVGGGSLVEDNSVEMSTQVGIDAYGRADGGVARVRRNRVLDTGVGTIRTYVYGIKGYRARIEDNQVLGLMQQFGSHAGIAIEDGMVRRNRVESATVGFGIVAGAAAVIDNSLSARVVGDIGIYIPGEWITGDWTVPHLWYLPVACRGNVLQRFEGPHPFDEYYVPLCYLNDNTVQPWTP</sequence>
<dbReference type="InterPro" id="IPR011050">
    <property type="entry name" value="Pectin_lyase_fold/virulence"/>
</dbReference>
<dbReference type="Proteomes" id="UP000639274">
    <property type="component" value="Chromosome"/>
</dbReference>
<dbReference type="EMBL" id="CP071518">
    <property type="protein sequence ID" value="QSX79083.1"/>
    <property type="molecule type" value="Genomic_DNA"/>
</dbReference>
<dbReference type="KEGG" id="lsf:I8J32_004040"/>